<comment type="similarity">
    <text evidence="8">Belongs to the GTP-binding elongation factor family. LepA subfamily.</text>
</comment>
<dbReference type="GO" id="GO:0097177">
    <property type="term" value="F:mitochondrial ribosome binding"/>
    <property type="evidence" value="ECO:0007669"/>
    <property type="project" value="TreeGrafter"/>
</dbReference>
<dbReference type="Pfam" id="PF06421">
    <property type="entry name" value="LepA_C"/>
    <property type="match status" value="1"/>
</dbReference>
<dbReference type="GO" id="GO:0005743">
    <property type="term" value="C:mitochondrial inner membrane"/>
    <property type="evidence" value="ECO:0007669"/>
    <property type="project" value="UniProtKB-SubCell"/>
</dbReference>
<reference evidence="10 11" key="1">
    <citation type="submission" date="2020-08" db="EMBL/GenBank/DDBJ databases">
        <authorList>
            <person name="Hejnol A."/>
        </authorList>
    </citation>
    <scope>NUCLEOTIDE SEQUENCE [LARGE SCALE GENOMIC DNA]</scope>
</reference>
<keyword evidence="8" id="KW-0648">Protein biosynthesis</keyword>
<keyword evidence="2 8" id="KW-0547">Nucleotide-binding</keyword>
<keyword evidence="6 8" id="KW-0342">GTP-binding</keyword>
<dbReference type="InterPro" id="IPR035647">
    <property type="entry name" value="EFG_III/V"/>
</dbReference>
<dbReference type="FunFam" id="3.30.70.2570:FF:000001">
    <property type="entry name" value="Translation factor GUF1, mitochondrial"/>
    <property type="match status" value="1"/>
</dbReference>
<protein>
    <recommendedName>
        <fullName evidence="8">Translation factor GUF1 homolog, mitochondrial</fullName>
        <ecNumber evidence="8">3.6.5.n1</ecNumber>
    </recommendedName>
    <alternativeName>
        <fullName evidence="8">Elongation factor 4 homolog</fullName>
        <shortName evidence="8">EF-4</shortName>
    </alternativeName>
    <alternativeName>
        <fullName evidence="8">GTPase GUF1 homolog</fullName>
    </alternativeName>
    <alternativeName>
        <fullName evidence="8">Ribosomal back-translocase</fullName>
    </alternativeName>
</protein>
<evidence type="ECO:0000256" key="4">
    <source>
        <dbReference type="ARBA" id="ARBA00022801"/>
    </source>
</evidence>
<dbReference type="Gene3D" id="3.40.50.300">
    <property type="entry name" value="P-loop containing nucleotide triphosphate hydrolases"/>
    <property type="match status" value="1"/>
</dbReference>
<dbReference type="PROSITE" id="PS00301">
    <property type="entry name" value="G_TR_1"/>
    <property type="match status" value="1"/>
</dbReference>
<dbReference type="HAMAP" id="MF_00071">
    <property type="entry name" value="LepA"/>
    <property type="match status" value="1"/>
</dbReference>
<dbReference type="GO" id="GO:0045727">
    <property type="term" value="P:positive regulation of translation"/>
    <property type="evidence" value="ECO:0007669"/>
    <property type="project" value="UniProtKB-UniRule"/>
</dbReference>
<dbReference type="OrthoDB" id="1074at2759"/>
<evidence type="ECO:0000256" key="3">
    <source>
        <dbReference type="ARBA" id="ARBA00022792"/>
    </source>
</evidence>
<keyword evidence="7 8" id="KW-0472">Membrane</keyword>
<dbReference type="CDD" id="cd03709">
    <property type="entry name" value="lepA_C"/>
    <property type="match status" value="1"/>
</dbReference>
<dbReference type="Proteomes" id="UP000549394">
    <property type="component" value="Unassembled WGS sequence"/>
</dbReference>
<dbReference type="NCBIfam" id="TIGR00231">
    <property type="entry name" value="small_GTP"/>
    <property type="match status" value="1"/>
</dbReference>
<dbReference type="GO" id="GO:0003924">
    <property type="term" value="F:GTPase activity"/>
    <property type="evidence" value="ECO:0007669"/>
    <property type="project" value="UniProtKB-UniRule"/>
</dbReference>
<comment type="caution">
    <text evidence="10">The sequence shown here is derived from an EMBL/GenBank/DDBJ whole genome shotgun (WGS) entry which is preliminary data.</text>
</comment>
<name>A0A7I8VEH9_9ANNE</name>
<dbReference type="InterPro" id="IPR000795">
    <property type="entry name" value="T_Tr_GTP-bd_dom"/>
</dbReference>
<dbReference type="FunFam" id="2.40.30.10:FF:000015">
    <property type="entry name" value="Translation factor GUF1, mitochondrial"/>
    <property type="match status" value="1"/>
</dbReference>
<dbReference type="SUPFAM" id="SSF54980">
    <property type="entry name" value="EF-G C-terminal domain-like"/>
    <property type="match status" value="2"/>
</dbReference>
<keyword evidence="4 8" id="KW-0378">Hydrolase</keyword>
<dbReference type="InterPro" id="IPR035654">
    <property type="entry name" value="LepA_IV"/>
</dbReference>
<dbReference type="FunFam" id="3.30.70.870:FF:000004">
    <property type="entry name" value="Translation factor GUF1, mitochondrial"/>
    <property type="match status" value="1"/>
</dbReference>
<comment type="function">
    <text evidence="8">Promotes mitochondrial protein synthesis. May act as a fidelity factor of the translation reaction, by catalyzing a one-codon backward translocation of tRNAs on improperly translocated ribosomes. Binds to mitochondrial ribosomes in a GTP-dependent manner.</text>
</comment>
<dbReference type="PANTHER" id="PTHR43512:SF7">
    <property type="entry name" value="TRANSLATION FACTOR GUF1, MITOCHONDRIAL"/>
    <property type="match status" value="1"/>
</dbReference>
<dbReference type="Gene3D" id="3.30.70.2570">
    <property type="entry name" value="Elongation factor 4, C-terminal domain"/>
    <property type="match status" value="1"/>
</dbReference>
<feature type="binding site" evidence="8">
    <location>
        <begin position="189"/>
        <end position="192"/>
    </location>
    <ligand>
        <name>GTP</name>
        <dbReference type="ChEBI" id="CHEBI:37565"/>
    </ligand>
</feature>
<dbReference type="Gene3D" id="3.30.70.240">
    <property type="match status" value="1"/>
</dbReference>
<keyword evidence="5 8" id="KW-0496">Mitochondrion</keyword>
<evidence type="ECO:0000313" key="11">
    <source>
        <dbReference type="Proteomes" id="UP000549394"/>
    </source>
</evidence>
<evidence type="ECO:0000256" key="7">
    <source>
        <dbReference type="ARBA" id="ARBA00023136"/>
    </source>
</evidence>
<comment type="caution">
    <text evidence="8">Lacks conserved residue(s) required for the propagation of feature annotation.</text>
</comment>
<dbReference type="Pfam" id="PF14492">
    <property type="entry name" value="EFG_III"/>
    <property type="match status" value="1"/>
</dbReference>
<dbReference type="GO" id="GO:0005525">
    <property type="term" value="F:GTP binding"/>
    <property type="evidence" value="ECO:0007669"/>
    <property type="project" value="UniProtKB-UniRule"/>
</dbReference>
<sequence length="663" mass="74148">MAGVHLQKVNPANHFPLYIASICRGDISAACNMLAKAKLANKTLTVFCSILVDTTVRMKKTLPIRVVRAEKVKRATKTQQGVTIDSRCTISSNAKNEQVLDKLQVERERGITVKAQTASLIYNHQGIEYLLNLIDTPGHVDFNYEVARSLAPCQGVILLVDANQGVQAQTVANFYLAFEAELAIIPVMNKIDLKVAKPDEVMKQLHNVFDIRESEVLKISAKNGTGVENVLKAVIERIPPPNDCDREKPLRALIFDSSYDKYKGTMVNIAVKDGIIRRGQKIQSIHNKKTYEVNEIGLLHPDRLQTDGLYAGQVGYLFANIKAVGEAVIGDCYHKAGQQIEPLSGFKPAKPMVFAGIYPTDQSEYPSLRTALSKLMMNDPSVSIHKDSSDALGQGWRVGFLGLLHMDVFCQRLEQEFDTNVIITSPNVPFKVKITGDKFIKEYGGDEVTILNPSKLPSTQIISEYQEPIVKGTIITPDEFLAEIIDLLMDKRARNIEQSYIDNKRIICTCILPLNEIVIDFFDHLKSISSGYASFDYEDQGYQETSLAKIEILLNKKEVQELSQIAHVSKAVSKARSMVYKLKETLPRQLFEVIIQAKVGGRIIARENLKALRKDVLAKCYGGDVTRKMKLLRRQAEGKKRLRKIGNITVPKDTFISVLKTSR</sequence>
<dbReference type="GO" id="GO:0006412">
    <property type="term" value="P:translation"/>
    <property type="evidence" value="ECO:0007669"/>
    <property type="project" value="UniProtKB-KW"/>
</dbReference>
<dbReference type="InterPro" id="IPR041095">
    <property type="entry name" value="EFG_II"/>
</dbReference>
<evidence type="ECO:0000256" key="6">
    <source>
        <dbReference type="ARBA" id="ARBA00023134"/>
    </source>
</evidence>
<evidence type="ECO:0000256" key="2">
    <source>
        <dbReference type="ARBA" id="ARBA00022741"/>
    </source>
</evidence>
<keyword evidence="3 8" id="KW-0999">Mitochondrion inner membrane</keyword>
<comment type="similarity">
    <text evidence="1">Belongs to the TRAFAC class translation factor GTPase superfamily. Classic translation factor GTPase family. LepA subfamily.</text>
</comment>
<keyword evidence="11" id="KW-1185">Reference proteome</keyword>
<dbReference type="Pfam" id="PF00009">
    <property type="entry name" value="GTP_EFTU"/>
    <property type="match status" value="1"/>
</dbReference>
<proteinExistence type="inferred from homology"/>
<comment type="catalytic activity">
    <reaction evidence="8">
        <text>GTP + H2O = GDP + phosphate + H(+)</text>
        <dbReference type="Rhea" id="RHEA:19669"/>
        <dbReference type="ChEBI" id="CHEBI:15377"/>
        <dbReference type="ChEBI" id="CHEBI:15378"/>
        <dbReference type="ChEBI" id="CHEBI:37565"/>
        <dbReference type="ChEBI" id="CHEBI:43474"/>
        <dbReference type="ChEBI" id="CHEBI:58189"/>
        <dbReference type="EC" id="3.6.5.n1"/>
    </reaction>
</comment>
<dbReference type="PROSITE" id="PS51722">
    <property type="entry name" value="G_TR_2"/>
    <property type="match status" value="1"/>
</dbReference>
<dbReference type="NCBIfam" id="TIGR01393">
    <property type="entry name" value="lepA"/>
    <property type="match status" value="1"/>
</dbReference>
<dbReference type="CDD" id="cd16260">
    <property type="entry name" value="EF4_III"/>
    <property type="match status" value="1"/>
</dbReference>
<dbReference type="SUPFAM" id="SSF52540">
    <property type="entry name" value="P-loop containing nucleoside triphosphate hydrolases"/>
    <property type="match status" value="1"/>
</dbReference>
<dbReference type="CDD" id="cd03699">
    <property type="entry name" value="EF4_II"/>
    <property type="match status" value="1"/>
</dbReference>
<dbReference type="PANTHER" id="PTHR43512">
    <property type="entry name" value="TRANSLATION FACTOR GUF1-RELATED"/>
    <property type="match status" value="1"/>
</dbReference>
<dbReference type="InterPro" id="IPR009000">
    <property type="entry name" value="Transl_B-barrel_sf"/>
</dbReference>
<dbReference type="InterPro" id="IPR005225">
    <property type="entry name" value="Small_GTP-bd"/>
</dbReference>
<gene>
    <name evidence="10" type="ORF">DGYR_LOCUS3490</name>
</gene>
<dbReference type="InterPro" id="IPR027417">
    <property type="entry name" value="P-loop_NTPase"/>
</dbReference>
<dbReference type="Gene3D" id="2.40.30.10">
    <property type="entry name" value="Translation factors"/>
    <property type="match status" value="1"/>
</dbReference>
<evidence type="ECO:0000256" key="1">
    <source>
        <dbReference type="ARBA" id="ARBA00005454"/>
    </source>
</evidence>
<dbReference type="FunFam" id="3.30.70.240:FF:000007">
    <property type="entry name" value="Translation factor GUF1, mitochondrial"/>
    <property type="match status" value="1"/>
</dbReference>
<accession>A0A7I8VEH9</accession>
<feature type="domain" description="Tr-type G" evidence="9">
    <location>
        <begin position="98"/>
        <end position="242"/>
    </location>
</feature>
<dbReference type="EMBL" id="CAJFCJ010000005">
    <property type="protein sequence ID" value="CAD5114664.1"/>
    <property type="molecule type" value="Genomic_DNA"/>
</dbReference>
<feature type="binding site" evidence="8">
    <location>
        <begin position="135"/>
        <end position="139"/>
    </location>
    <ligand>
        <name>GTP</name>
        <dbReference type="ChEBI" id="CHEBI:37565"/>
    </ligand>
</feature>
<dbReference type="Pfam" id="PF00679">
    <property type="entry name" value="EFG_C"/>
    <property type="match status" value="1"/>
</dbReference>
<dbReference type="InterPro" id="IPR031157">
    <property type="entry name" value="G_TR_CS"/>
</dbReference>
<comment type="subcellular location">
    <subcellularLocation>
        <location evidence="8">Mitochondrion inner membrane</location>
        <topology evidence="8">Peripheral membrane protein</topology>
        <orientation evidence="8">Matrix side</orientation>
    </subcellularLocation>
</comment>
<dbReference type="SUPFAM" id="SSF50447">
    <property type="entry name" value="Translation proteins"/>
    <property type="match status" value="1"/>
</dbReference>
<dbReference type="GO" id="GO:0005759">
    <property type="term" value="C:mitochondrial matrix"/>
    <property type="evidence" value="ECO:0007669"/>
    <property type="project" value="UniProtKB-UniRule"/>
</dbReference>
<dbReference type="Gene3D" id="3.30.70.870">
    <property type="entry name" value="Elongation Factor G (Translational Gtpase), domain 3"/>
    <property type="match status" value="1"/>
</dbReference>
<evidence type="ECO:0000256" key="8">
    <source>
        <dbReference type="HAMAP-Rule" id="MF_03137"/>
    </source>
</evidence>
<evidence type="ECO:0000259" key="9">
    <source>
        <dbReference type="PROSITE" id="PS51722"/>
    </source>
</evidence>
<dbReference type="InterPro" id="IPR038363">
    <property type="entry name" value="LepA_C_sf"/>
</dbReference>
<dbReference type="EC" id="3.6.5.n1" evidence="8"/>
<dbReference type="InterPro" id="IPR000640">
    <property type="entry name" value="EFG_V-like"/>
</dbReference>
<evidence type="ECO:0000256" key="5">
    <source>
        <dbReference type="ARBA" id="ARBA00023128"/>
    </source>
</evidence>
<organism evidence="10 11">
    <name type="scientific">Dimorphilus gyrociliatus</name>
    <dbReference type="NCBI Taxonomy" id="2664684"/>
    <lineage>
        <taxon>Eukaryota</taxon>
        <taxon>Metazoa</taxon>
        <taxon>Spiralia</taxon>
        <taxon>Lophotrochozoa</taxon>
        <taxon>Annelida</taxon>
        <taxon>Polychaeta</taxon>
        <taxon>Polychaeta incertae sedis</taxon>
        <taxon>Dinophilidae</taxon>
        <taxon>Dimorphilus</taxon>
    </lineage>
</organism>
<dbReference type="InterPro" id="IPR006297">
    <property type="entry name" value="EF-4"/>
</dbReference>
<dbReference type="InterPro" id="IPR013842">
    <property type="entry name" value="LepA_CTD"/>
</dbReference>
<evidence type="ECO:0000313" key="10">
    <source>
        <dbReference type="EMBL" id="CAD5114664.1"/>
    </source>
</evidence>
<dbReference type="AlphaFoldDB" id="A0A7I8VEH9"/>